<dbReference type="Gene3D" id="3.40.50.720">
    <property type="entry name" value="NAD(P)-binding Rossmann-like Domain"/>
    <property type="match status" value="1"/>
</dbReference>
<dbReference type="GO" id="GO:0016616">
    <property type="term" value="F:oxidoreductase activity, acting on the CH-OH group of donors, NAD or NADP as acceptor"/>
    <property type="evidence" value="ECO:0007669"/>
    <property type="project" value="InterPro"/>
</dbReference>
<dbReference type="GO" id="GO:0004470">
    <property type="term" value="F:malic enzyme activity"/>
    <property type="evidence" value="ECO:0007669"/>
    <property type="project" value="InterPro"/>
</dbReference>
<dbReference type="Pfam" id="PF00390">
    <property type="entry name" value="malic"/>
    <property type="match status" value="1"/>
</dbReference>
<evidence type="ECO:0000256" key="3">
    <source>
        <dbReference type="ARBA" id="ARBA00008785"/>
    </source>
</evidence>
<dbReference type="InterPro" id="IPR001891">
    <property type="entry name" value="Malic_OxRdtase"/>
</dbReference>
<evidence type="ECO:0000259" key="6">
    <source>
        <dbReference type="SMART" id="SM00919"/>
    </source>
</evidence>
<dbReference type="InterPro" id="IPR046346">
    <property type="entry name" value="Aminoacid_DH-like_N_sf"/>
</dbReference>
<organism evidence="8 9">
    <name type="scientific">Candidatus Naiadarchaeum limnaeum</name>
    <dbReference type="NCBI Taxonomy" id="2756139"/>
    <lineage>
        <taxon>Archaea</taxon>
        <taxon>Candidatus Undinarchaeota</taxon>
        <taxon>Candidatus Undinarchaeia</taxon>
        <taxon>Candidatus Naiadarchaeales</taxon>
        <taxon>Candidatus Naiadarchaeaceae</taxon>
        <taxon>Candidatus Naiadarchaeum</taxon>
    </lineage>
</organism>
<dbReference type="InterPro" id="IPR051674">
    <property type="entry name" value="Malate_Decarboxylase"/>
</dbReference>
<proteinExistence type="inferred from homology"/>
<dbReference type="SMART" id="SM00919">
    <property type="entry name" value="Malic_M"/>
    <property type="match status" value="1"/>
</dbReference>
<dbReference type="InterPro" id="IPR012302">
    <property type="entry name" value="Malic_NAD-bd"/>
</dbReference>
<dbReference type="SUPFAM" id="SSF51735">
    <property type="entry name" value="NAD(P)-binding Rossmann-fold domains"/>
    <property type="match status" value="1"/>
</dbReference>
<dbReference type="Pfam" id="PF03949">
    <property type="entry name" value="Malic_M"/>
    <property type="match status" value="1"/>
</dbReference>
<gene>
    <name evidence="8" type="ORF">H1016_02255</name>
</gene>
<evidence type="ECO:0000259" key="7">
    <source>
        <dbReference type="SMART" id="SM01274"/>
    </source>
</evidence>
<dbReference type="InterPro" id="IPR045213">
    <property type="entry name" value="Malic_NAD-bd_bact_type"/>
</dbReference>
<dbReference type="PROSITE" id="PS00331">
    <property type="entry name" value="MALIC_ENZYMES"/>
    <property type="match status" value="1"/>
</dbReference>
<feature type="domain" description="Malic enzyme N-terminal" evidence="7">
    <location>
        <begin position="15"/>
        <end position="148"/>
    </location>
</feature>
<sequence>MDLKTRALALHKKLRGKIEIASRAKIKSLKDLDLLYTPGVADVSREIAADKEKVYDFTNKWNSVAIITDGTRVLGLGNIGPEAALPVMEGKALIAKEFGNVDAFPICLKTQDKEKIIETVKAISPSFGLINIEDIEAPKCFEIVERLEDELDIPVFHDDQHGTAIVVLAALLNSLKIIEENTKAVKIVIAGAGAAGYGITKILSKYGFRNIIVSDSMGIIYEGRPLGMNTYKNDIAKISNHNRESGILEEAIENCDVFIGASGIKNLIDYKVLQKMSKNAIVFLLSNPDPEILPSQAQKAKNVKIIATGRSDFPNQINNAITFPAIFRGALDSRVKKLTYDMFIKAAEALANSVPKNKLSKNYIIPNINEKYFFDKVVGAIK</sequence>
<protein>
    <submittedName>
        <fullName evidence="8">NADP-dependent malic enzyme</fullName>
    </submittedName>
</protein>
<dbReference type="PANTHER" id="PTHR43237:SF4">
    <property type="entry name" value="NADP-DEPENDENT MALIC ENZYME"/>
    <property type="match status" value="1"/>
</dbReference>
<reference evidence="8 9" key="1">
    <citation type="journal article" name="Nat. Commun.">
        <title>Undinarchaeota illuminate DPANN phylogeny and the impact of gene transfer on archaeal evolution.</title>
        <authorList>
            <person name="Dombrowski N."/>
            <person name="Williams T.A."/>
            <person name="Sun J."/>
            <person name="Woodcroft B.J."/>
            <person name="Lee J.H."/>
            <person name="Minh B.Q."/>
            <person name="Rinke C."/>
            <person name="Spang A."/>
        </authorList>
    </citation>
    <scope>NUCLEOTIDE SEQUENCE [LARGE SCALE GENOMIC DNA]</scope>
    <source>
        <strain evidence="8">MAG_bin1129</strain>
    </source>
</reference>
<dbReference type="SUPFAM" id="SSF53223">
    <property type="entry name" value="Aminoacid dehydrogenase-like, N-terminal domain"/>
    <property type="match status" value="1"/>
</dbReference>
<evidence type="ECO:0000256" key="5">
    <source>
        <dbReference type="ARBA" id="ARBA00023002"/>
    </source>
</evidence>
<dbReference type="SMART" id="SM01274">
    <property type="entry name" value="malic"/>
    <property type="match status" value="1"/>
</dbReference>
<evidence type="ECO:0000256" key="1">
    <source>
        <dbReference type="ARBA" id="ARBA00001936"/>
    </source>
</evidence>
<name>A0A832V3J3_9ARCH</name>
<evidence type="ECO:0000313" key="9">
    <source>
        <dbReference type="Proteomes" id="UP000646946"/>
    </source>
</evidence>
<dbReference type="EMBL" id="DVAB01000022">
    <property type="protein sequence ID" value="HIK00342.1"/>
    <property type="molecule type" value="Genomic_DNA"/>
</dbReference>
<dbReference type="GO" id="GO:0051287">
    <property type="term" value="F:NAD binding"/>
    <property type="evidence" value="ECO:0007669"/>
    <property type="project" value="InterPro"/>
</dbReference>
<feature type="domain" description="Malic enzyme NAD-binding" evidence="6">
    <location>
        <begin position="160"/>
        <end position="381"/>
    </location>
</feature>
<dbReference type="CDD" id="cd05311">
    <property type="entry name" value="NAD_bind_2_malic_enz"/>
    <property type="match status" value="1"/>
</dbReference>
<accession>A0A832V3J3</accession>
<dbReference type="InterPro" id="IPR012301">
    <property type="entry name" value="Malic_N_dom"/>
</dbReference>
<dbReference type="PANTHER" id="PTHR43237">
    <property type="entry name" value="NADP-DEPENDENT MALIC ENZYME"/>
    <property type="match status" value="1"/>
</dbReference>
<dbReference type="InterPro" id="IPR015884">
    <property type="entry name" value="Malic_enzyme_CS"/>
</dbReference>
<dbReference type="InterPro" id="IPR037062">
    <property type="entry name" value="Malic_N_dom_sf"/>
</dbReference>
<dbReference type="PIRSF" id="PIRSF000106">
    <property type="entry name" value="ME"/>
    <property type="match status" value="1"/>
</dbReference>
<evidence type="ECO:0000256" key="4">
    <source>
        <dbReference type="ARBA" id="ARBA00022723"/>
    </source>
</evidence>
<evidence type="ECO:0000313" key="8">
    <source>
        <dbReference type="EMBL" id="HIK00342.1"/>
    </source>
</evidence>
<dbReference type="PRINTS" id="PR00072">
    <property type="entry name" value="MALOXRDTASE"/>
</dbReference>
<keyword evidence="4" id="KW-0479">Metal-binding</keyword>
<comment type="similarity">
    <text evidence="3">Belongs to the malic enzymes family.</text>
</comment>
<dbReference type="Gene3D" id="3.40.50.10380">
    <property type="entry name" value="Malic enzyme, N-terminal domain"/>
    <property type="match status" value="1"/>
</dbReference>
<dbReference type="Proteomes" id="UP000646946">
    <property type="component" value="Unassembled WGS sequence"/>
</dbReference>
<keyword evidence="9" id="KW-1185">Reference proteome</keyword>
<comment type="cofactor">
    <cofactor evidence="1">
        <name>Mn(2+)</name>
        <dbReference type="ChEBI" id="CHEBI:29035"/>
    </cofactor>
</comment>
<comment type="cofactor">
    <cofactor evidence="2">
        <name>Mg(2+)</name>
        <dbReference type="ChEBI" id="CHEBI:18420"/>
    </cofactor>
</comment>
<evidence type="ECO:0000256" key="2">
    <source>
        <dbReference type="ARBA" id="ARBA00001946"/>
    </source>
</evidence>
<dbReference type="InterPro" id="IPR036291">
    <property type="entry name" value="NAD(P)-bd_dom_sf"/>
</dbReference>
<keyword evidence="5" id="KW-0560">Oxidoreductase</keyword>
<dbReference type="GO" id="GO:0046872">
    <property type="term" value="F:metal ion binding"/>
    <property type="evidence" value="ECO:0007669"/>
    <property type="project" value="UniProtKB-KW"/>
</dbReference>
<comment type="caution">
    <text evidence="8">The sequence shown here is derived from an EMBL/GenBank/DDBJ whole genome shotgun (WGS) entry which is preliminary data.</text>
</comment>
<dbReference type="AlphaFoldDB" id="A0A832V3J3"/>